<dbReference type="OrthoDB" id="9814995at2"/>
<dbReference type="Pfam" id="PF13455">
    <property type="entry name" value="MUG113"/>
    <property type="match status" value="1"/>
</dbReference>
<protein>
    <recommendedName>
        <fullName evidence="1">Bacteriophage T5 Orf172 DNA-binding domain-containing protein</fullName>
    </recommendedName>
</protein>
<dbReference type="Proteomes" id="UP000334380">
    <property type="component" value="Unassembled WGS sequence"/>
</dbReference>
<evidence type="ECO:0000313" key="3">
    <source>
        <dbReference type="Proteomes" id="UP000334380"/>
    </source>
</evidence>
<dbReference type="InterPro" id="IPR018306">
    <property type="entry name" value="Phage_T5_Orf172_DNA-bd"/>
</dbReference>
<dbReference type="RefSeq" id="WP_150613671.1">
    <property type="nucleotide sequence ID" value="NZ_CABPRU010000007.1"/>
</dbReference>
<organism evidence="2 3">
    <name type="scientific">Pandoraea terrigena</name>
    <dbReference type="NCBI Taxonomy" id="2508292"/>
    <lineage>
        <taxon>Bacteria</taxon>
        <taxon>Pseudomonadati</taxon>
        <taxon>Pseudomonadota</taxon>
        <taxon>Betaproteobacteria</taxon>
        <taxon>Burkholderiales</taxon>
        <taxon>Burkholderiaceae</taxon>
        <taxon>Pandoraea</taxon>
    </lineage>
</organism>
<keyword evidence="3" id="KW-1185">Reference proteome</keyword>
<name>A0A5E4W6A5_9BURK</name>
<reference evidence="2 3" key="1">
    <citation type="submission" date="2019-08" db="EMBL/GenBank/DDBJ databases">
        <authorList>
            <person name="Peeters C."/>
        </authorList>
    </citation>
    <scope>NUCLEOTIDE SEQUENCE [LARGE SCALE GENOMIC DNA]</scope>
    <source>
        <strain evidence="2 3">LMG 31013</strain>
    </source>
</reference>
<gene>
    <name evidence="2" type="ORF">PTE31013_03117</name>
</gene>
<dbReference type="EMBL" id="CABPRU010000007">
    <property type="protein sequence ID" value="VVE20158.1"/>
    <property type="molecule type" value="Genomic_DNA"/>
</dbReference>
<accession>A0A5E4W6A5</accession>
<evidence type="ECO:0000259" key="1">
    <source>
        <dbReference type="SMART" id="SM00974"/>
    </source>
</evidence>
<sequence>MATRKKSPIEDDVSDDDLLEQLGISVEVEVTGGRTAQEERIIAGFEEIQRFVEQHEHVPRHGEGLDIFERLYAVRLNQLRRNTAALALLATLDTQGLLAQPAAEVVANLDQLADDDLLAELGVDAKDDDDITVLRHVRSATEKAAAEQIADRTPCVDFGTFKPLFDEAKSGLKDGTWEALPFAHDAEIKLGSIQQGDFYILNGQIVHIANMGEEIKTSVTDRPDARLRVVYDNETESDLLQRSFQKALYRDDAPRRLRKKVVGSLFSGEWQDDDVQSGTIYVLRSLSNDPRIAPYRQVIHKIGVTGGKVETRIADAENDATYLLAKVEVVTTYKLAGVDRTKVENLIHRIFASAQIDLEILDRFGKPVKPREWFLVPLPIVDEAVQSILNGTILDKVYDRETGTLVSRCT</sequence>
<dbReference type="AlphaFoldDB" id="A0A5E4W6A5"/>
<feature type="domain" description="Bacteriophage T5 Orf172 DNA-binding" evidence="1">
    <location>
        <begin position="294"/>
        <end position="388"/>
    </location>
</feature>
<dbReference type="SMART" id="SM00974">
    <property type="entry name" value="T5orf172"/>
    <property type="match status" value="1"/>
</dbReference>
<proteinExistence type="predicted"/>
<evidence type="ECO:0000313" key="2">
    <source>
        <dbReference type="EMBL" id="VVE20158.1"/>
    </source>
</evidence>